<dbReference type="PROSITE" id="PS52029">
    <property type="entry name" value="LD_TPASE"/>
    <property type="match status" value="1"/>
</dbReference>
<feature type="domain" description="L,D-TPase catalytic" evidence="9">
    <location>
        <begin position="193"/>
        <end position="370"/>
    </location>
</feature>
<evidence type="ECO:0000256" key="1">
    <source>
        <dbReference type="ARBA" id="ARBA00004752"/>
    </source>
</evidence>
<dbReference type="PANTHER" id="PTHR41533">
    <property type="entry name" value="L,D-TRANSPEPTIDASE HI_1667-RELATED"/>
    <property type="match status" value="1"/>
</dbReference>
<dbReference type="UniPathway" id="UPA00219"/>
<protein>
    <submittedName>
        <fullName evidence="10">Twin-arginine translocation signal domain-containing protein</fullName>
    </submittedName>
</protein>
<comment type="caution">
    <text evidence="10">The sequence shown here is derived from an EMBL/GenBank/DDBJ whole genome shotgun (WGS) entry which is preliminary data.</text>
</comment>
<dbReference type="Gene3D" id="1.10.101.10">
    <property type="entry name" value="PGBD-like superfamily/PGBD"/>
    <property type="match status" value="1"/>
</dbReference>
<dbReference type="GO" id="GO:0016740">
    <property type="term" value="F:transferase activity"/>
    <property type="evidence" value="ECO:0007669"/>
    <property type="project" value="UniProtKB-KW"/>
</dbReference>
<dbReference type="InterPro" id="IPR019546">
    <property type="entry name" value="TAT_signal_bac_arc"/>
</dbReference>
<dbReference type="OrthoDB" id="9778545at2"/>
<dbReference type="InterPro" id="IPR002477">
    <property type="entry name" value="Peptidoglycan-bd-like"/>
</dbReference>
<organism evidence="10 11">
    <name type="scientific">Pararhizobium mangrovi</name>
    <dbReference type="NCBI Taxonomy" id="2590452"/>
    <lineage>
        <taxon>Bacteria</taxon>
        <taxon>Pseudomonadati</taxon>
        <taxon>Pseudomonadota</taxon>
        <taxon>Alphaproteobacteria</taxon>
        <taxon>Hyphomicrobiales</taxon>
        <taxon>Rhizobiaceae</taxon>
        <taxon>Rhizobium/Agrobacterium group</taxon>
        <taxon>Pararhizobium</taxon>
    </lineage>
</organism>
<dbReference type="Pfam" id="PF01471">
    <property type="entry name" value="PG_binding_1"/>
    <property type="match status" value="1"/>
</dbReference>
<dbReference type="CDD" id="cd16913">
    <property type="entry name" value="YkuD_like"/>
    <property type="match status" value="1"/>
</dbReference>
<sequence>MSRKFGSESFSRRGFLRAVTAAGALTAAGGASAQSIVDSVIRGSQRGWNDSFDSSPGHGGDVNSLTPILNPRTLSYVQLAINRYQQLVANGGWPMVPEHGKLSLGSVDDAVLTLRKRLMISGDLSQSAGMSRAFDSYVDAAVRRFQARHGLPVDGVLGEYSYKAMNVSADVRLGQLQTNLVRLNARSGDLGPRYVVVNIPAASIEAVENGQVVQRHTAIVGQTSRETPTLDSAINQVILNPYWTAPRSIIRKDIMPVMRKDPQYLTRNHIRLFDAQGNEVDPSTVDWSADKAPNLTFRQDPGKINAMASVKINFPNKYSVYMHDTPEQSLFGQIMRFDSSGCVRVQNVRDLVVWLLRDNQGWSRSHIEQVISTRKNTEIPLEQRVPVHFVYITAWSTSDGVVQFRDDIYHHDGVDELALR</sequence>
<comment type="pathway">
    <text evidence="1 7">Cell wall biogenesis; peptidoglycan biosynthesis.</text>
</comment>
<dbReference type="InterPro" id="IPR005490">
    <property type="entry name" value="LD_TPept_cat_dom"/>
</dbReference>
<feature type="active site" description="Nucleophile" evidence="7">
    <location>
        <position position="342"/>
    </location>
</feature>
<dbReference type="InterPro" id="IPR006311">
    <property type="entry name" value="TAT_signal"/>
</dbReference>
<dbReference type="AlphaFoldDB" id="A0A506UBT2"/>
<dbReference type="NCBIfam" id="TIGR01409">
    <property type="entry name" value="TAT_signal_seq"/>
    <property type="match status" value="1"/>
</dbReference>
<dbReference type="PROSITE" id="PS51318">
    <property type="entry name" value="TAT"/>
    <property type="match status" value="1"/>
</dbReference>
<dbReference type="GO" id="GO:0071555">
    <property type="term" value="P:cell wall organization"/>
    <property type="evidence" value="ECO:0007669"/>
    <property type="project" value="UniProtKB-UniRule"/>
</dbReference>
<keyword evidence="4 7" id="KW-0133">Cell shape</keyword>
<evidence type="ECO:0000256" key="2">
    <source>
        <dbReference type="ARBA" id="ARBA00005992"/>
    </source>
</evidence>
<keyword evidence="6 7" id="KW-0961">Cell wall biogenesis/degradation</keyword>
<name>A0A506UBT2_9HYPH</name>
<evidence type="ECO:0000256" key="3">
    <source>
        <dbReference type="ARBA" id="ARBA00022679"/>
    </source>
</evidence>
<dbReference type="SUPFAM" id="SSF47090">
    <property type="entry name" value="PGBD-like"/>
    <property type="match status" value="1"/>
</dbReference>
<dbReference type="EMBL" id="VHLH01000003">
    <property type="protein sequence ID" value="TPW31862.1"/>
    <property type="molecule type" value="Genomic_DNA"/>
</dbReference>
<dbReference type="GO" id="GO:0004180">
    <property type="term" value="F:carboxypeptidase activity"/>
    <property type="evidence" value="ECO:0007669"/>
    <property type="project" value="UniProtKB-ARBA"/>
</dbReference>
<dbReference type="Proteomes" id="UP000320314">
    <property type="component" value="Unassembled WGS sequence"/>
</dbReference>
<accession>A0A506UBT2</accession>
<dbReference type="GO" id="GO:0009252">
    <property type="term" value="P:peptidoglycan biosynthetic process"/>
    <property type="evidence" value="ECO:0007669"/>
    <property type="project" value="UniProtKB-UniPathway"/>
</dbReference>
<keyword evidence="8" id="KW-0732">Signal</keyword>
<dbReference type="PANTHER" id="PTHR41533:SF1">
    <property type="entry name" value="L,D-TRANSPEPTIDASE YCBB-RELATED"/>
    <property type="match status" value="1"/>
</dbReference>
<reference evidence="10 11" key="1">
    <citation type="submission" date="2019-06" db="EMBL/GenBank/DDBJ databases">
        <authorList>
            <person name="Li M."/>
        </authorList>
    </citation>
    <scope>NUCLEOTIDE SEQUENCE [LARGE SCALE GENOMIC DNA]</scope>
    <source>
        <strain evidence="10 11">BGMRC6574</strain>
    </source>
</reference>
<feature type="active site" description="Proton donor/acceptor" evidence="7">
    <location>
        <position position="323"/>
    </location>
</feature>
<evidence type="ECO:0000313" key="11">
    <source>
        <dbReference type="Proteomes" id="UP000320314"/>
    </source>
</evidence>
<evidence type="ECO:0000256" key="6">
    <source>
        <dbReference type="ARBA" id="ARBA00023316"/>
    </source>
</evidence>
<evidence type="ECO:0000256" key="8">
    <source>
        <dbReference type="SAM" id="SignalP"/>
    </source>
</evidence>
<evidence type="ECO:0000313" key="10">
    <source>
        <dbReference type="EMBL" id="TPW31862.1"/>
    </source>
</evidence>
<evidence type="ECO:0000256" key="7">
    <source>
        <dbReference type="PROSITE-ProRule" id="PRU01373"/>
    </source>
</evidence>
<dbReference type="InterPro" id="IPR038063">
    <property type="entry name" value="Transpep_catalytic_dom"/>
</dbReference>
<proteinExistence type="inferred from homology"/>
<keyword evidence="11" id="KW-1185">Reference proteome</keyword>
<feature type="chain" id="PRO_5021424701" evidence="8">
    <location>
        <begin position="34"/>
        <end position="420"/>
    </location>
</feature>
<evidence type="ECO:0000256" key="5">
    <source>
        <dbReference type="ARBA" id="ARBA00022984"/>
    </source>
</evidence>
<gene>
    <name evidence="10" type="ORF">FJU11_02575</name>
</gene>
<keyword evidence="5 7" id="KW-0573">Peptidoglycan synthesis</keyword>
<dbReference type="SUPFAM" id="SSF141523">
    <property type="entry name" value="L,D-transpeptidase catalytic domain-like"/>
    <property type="match status" value="1"/>
</dbReference>
<dbReference type="InterPro" id="IPR036366">
    <property type="entry name" value="PGBDSf"/>
</dbReference>
<dbReference type="InterPro" id="IPR036365">
    <property type="entry name" value="PGBD-like_sf"/>
</dbReference>
<dbReference type="InterPro" id="IPR052905">
    <property type="entry name" value="LD-transpeptidase_YkuD-like"/>
</dbReference>
<keyword evidence="3" id="KW-0808">Transferase</keyword>
<dbReference type="Pfam" id="PF03734">
    <property type="entry name" value="YkuD"/>
    <property type="match status" value="1"/>
</dbReference>
<evidence type="ECO:0000259" key="9">
    <source>
        <dbReference type="PROSITE" id="PS52029"/>
    </source>
</evidence>
<feature type="signal peptide" evidence="8">
    <location>
        <begin position="1"/>
        <end position="33"/>
    </location>
</feature>
<dbReference type="Gene3D" id="2.40.440.10">
    <property type="entry name" value="L,D-transpeptidase catalytic domain-like"/>
    <property type="match status" value="1"/>
</dbReference>
<dbReference type="GO" id="GO:0008360">
    <property type="term" value="P:regulation of cell shape"/>
    <property type="evidence" value="ECO:0007669"/>
    <property type="project" value="UniProtKB-UniRule"/>
</dbReference>
<dbReference type="RefSeq" id="WP_141165459.1">
    <property type="nucleotide sequence ID" value="NZ_VHLH01000003.1"/>
</dbReference>
<evidence type="ECO:0000256" key="4">
    <source>
        <dbReference type="ARBA" id="ARBA00022960"/>
    </source>
</evidence>
<comment type="similarity">
    <text evidence="2">Belongs to the YkuD family.</text>
</comment>